<evidence type="ECO:0000313" key="2">
    <source>
        <dbReference type="Proteomes" id="UP000008320"/>
    </source>
</evidence>
<name>Q2GHB4_EHRCR</name>
<proteinExistence type="predicted"/>
<dbReference type="Proteomes" id="UP000008320">
    <property type="component" value="Chromosome"/>
</dbReference>
<gene>
    <name evidence="1" type="ordered locus">ECH_0349</name>
</gene>
<protein>
    <submittedName>
        <fullName evidence="1">Uncharacterized protein</fullName>
    </submittedName>
</protein>
<organism evidence="1 2">
    <name type="scientific">Ehrlichia chaffeensis (strain ATCC CRL-10679 / Arkansas)</name>
    <dbReference type="NCBI Taxonomy" id="205920"/>
    <lineage>
        <taxon>Bacteria</taxon>
        <taxon>Pseudomonadati</taxon>
        <taxon>Pseudomonadota</taxon>
        <taxon>Alphaproteobacteria</taxon>
        <taxon>Rickettsiales</taxon>
        <taxon>Anaplasmataceae</taxon>
        <taxon>Ehrlichia</taxon>
    </lineage>
</organism>
<dbReference type="AlphaFoldDB" id="Q2GHB4"/>
<keyword evidence="2" id="KW-1185">Reference proteome</keyword>
<accession>Q2GHB4</accession>
<dbReference type="HOGENOM" id="CLU_3396285_0_0_5"/>
<sequence>MGVLVRHGGIHKGFCVLDYIACIVELWMCLY</sequence>
<dbReference type="KEGG" id="ech:ECH_0349"/>
<dbReference type="EMBL" id="CP000236">
    <property type="protein sequence ID" value="ABD45069.1"/>
    <property type="molecule type" value="Genomic_DNA"/>
</dbReference>
<evidence type="ECO:0000313" key="1">
    <source>
        <dbReference type="EMBL" id="ABD45069.1"/>
    </source>
</evidence>
<reference evidence="1 2" key="1">
    <citation type="journal article" date="2006" name="PLoS Genet.">
        <title>Comparative genomics of emerging human ehrlichiosis agents.</title>
        <authorList>
            <person name="Dunning Hotopp J.C."/>
            <person name="Lin M."/>
            <person name="Madupu R."/>
            <person name="Crabtree J."/>
            <person name="Angiuoli S.V."/>
            <person name="Eisen J.A."/>
            <person name="Seshadri R."/>
            <person name="Ren Q."/>
            <person name="Wu M."/>
            <person name="Utterback T.R."/>
            <person name="Smith S."/>
            <person name="Lewis M."/>
            <person name="Khouri H."/>
            <person name="Zhang C."/>
            <person name="Niu H."/>
            <person name="Lin Q."/>
            <person name="Ohashi N."/>
            <person name="Zhi N."/>
            <person name="Nelson W."/>
            <person name="Brinkac L.M."/>
            <person name="Dodson R.J."/>
            <person name="Rosovitz M.J."/>
            <person name="Sundaram J."/>
            <person name="Daugherty S.C."/>
            <person name="Davidsen T."/>
            <person name="Durkin A.S."/>
            <person name="Gwinn M."/>
            <person name="Haft D.H."/>
            <person name="Selengut J.D."/>
            <person name="Sullivan S.A."/>
            <person name="Zafar N."/>
            <person name="Zhou L."/>
            <person name="Benahmed F."/>
            <person name="Forberger H."/>
            <person name="Halpin R."/>
            <person name="Mulligan S."/>
            <person name="Robinson J."/>
            <person name="White O."/>
            <person name="Rikihisa Y."/>
            <person name="Tettelin H."/>
        </authorList>
    </citation>
    <scope>NUCLEOTIDE SEQUENCE [LARGE SCALE GENOMIC DNA]</scope>
    <source>
        <strain evidence="2">ATCC CRL-10679 / Arkansas</strain>
    </source>
</reference>